<reference evidence="2 3" key="1">
    <citation type="submission" date="2019-03" db="EMBL/GenBank/DDBJ databases">
        <authorList>
            <person name="Sebastian G."/>
            <person name="Baumann P."/>
            <person name="Ruckert C."/>
            <person name="Kalinowski J."/>
            <person name="Nebel B."/>
            <person name="Takors R."/>
            <person name="Blombach B."/>
        </authorList>
    </citation>
    <scope>NUCLEOTIDE SEQUENCE [LARGE SCALE GENOMIC DNA]</scope>
    <source>
        <strain evidence="2 3">DSM 1084</strain>
    </source>
</reference>
<feature type="chain" id="PRO_5020277897" evidence="1">
    <location>
        <begin position="30"/>
        <end position="165"/>
    </location>
</feature>
<dbReference type="AlphaFoldDB" id="A0A4P6X6B0"/>
<evidence type="ECO:0000313" key="3">
    <source>
        <dbReference type="Proteomes" id="UP000293912"/>
    </source>
</evidence>
<keyword evidence="3" id="KW-1185">Reference proteome</keyword>
<dbReference type="EMBL" id="CP037867">
    <property type="protein sequence ID" value="QBM29244.1"/>
    <property type="molecule type" value="Genomic_DNA"/>
</dbReference>
<feature type="signal peptide" evidence="1">
    <location>
        <begin position="1"/>
        <end position="29"/>
    </location>
</feature>
<evidence type="ECO:0000313" key="2">
    <source>
        <dbReference type="EMBL" id="QBM29244.1"/>
    </source>
</evidence>
<protein>
    <submittedName>
        <fullName evidence="2">Uncharacterized protein</fullName>
    </submittedName>
</protein>
<proteinExistence type="predicted"/>
<accession>A0A4P6X6B0</accession>
<dbReference type="KEGG" id="hpse:HPF_16245"/>
<dbReference type="Proteomes" id="UP000293912">
    <property type="component" value="Chromosome"/>
</dbReference>
<dbReference type="RefSeq" id="WP_133157209.1">
    <property type="nucleotide sequence ID" value="NZ_CP037867.1"/>
</dbReference>
<gene>
    <name evidence="2" type="ORF">HPF_16245</name>
</gene>
<sequence precursor="true">MAMKKRLLTLPVSSCVLVLSALLTATAHAKETDTVQSAAQACMRAWGSQHPFTDTPPLRTVSGAVRVLGRGSSVADREVTDFPVLVVVQPGVNVLGESEMELLNPNGWYCLRAAVNVGGGLRIKLHCDAHLASATSGTSVLGDNAGRGVSVMGAISVERVGCARS</sequence>
<organism evidence="2 3">
    <name type="scientific">Hydrogenophaga pseudoflava</name>
    <name type="common">Pseudomonas carboxydoflava</name>
    <dbReference type="NCBI Taxonomy" id="47421"/>
    <lineage>
        <taxon>Bacteria</taxon>
        <taxon>Pseudomonadati</taxon>
        <taxon>Pseudomonadota</taxon>
        <taxon>Betaproteobacteria</taxon>
        <taxon>Burkholderiales</taxon>
        <taxon>Comamonadaceae</taxon>
        <taxon>Hydrogenophaga</taxon>
    </lineage>
</organism>
<evidence type="ECO:0000256" key="1">
    <source>
        <dbReference type="SAM" id="SignalP"/>
    </source>
</evidence>
<name>A0A4P6X6B0_HYDPS</name>
<keyword evidence="1" id="KW-0732">Signal</keyword>